<reference evidence="4 5" key="1">
    <citation type="submission" date="2019-10" db="EMBL/GenBank/DDBJ databases">
        <title>Isolation and characterization of Methanoculleus sp. Wushi-C6 from a hot spring well.</title>
        <authorList>
            <person name="Chen S.-C."/>
            <person name="Lan Z.-H."/>
            <person name="You Y.-T."/>
            <person name="Lai M.-C."/>
        </authorList>
    </citation>
    <scope>NUCLEOTIDE SEQUENCE [LARGE SCALE GENOMIC DNA]</scope>
    <source>
        <strain evidence="4 5">Wushi-C6</strain>
    </source>
</reference>
<evidence type="ECO:0000259" key="3">
    <source>
        <dbReference type="Pfam" id="PF13439"/>
    </source>
</evidence>
<evidence type="ECO:0000259" key="2">
    <source>
        <dbReference type="Pfam" id="PF00534"/>
    </source>
</evidence>
<name>A0ABU3X3I6_9EURY</name>
<dbReference type="EMBL" id="WBKO01000002">
    <property type="protein sequence ID" value="MDV2482606.1"/>
    <property type="molecule type" value="Genomic_DNA"/>
</dbReference>
<dbReference type="PANTHER" id="PTHR46401:SF2">
    <property type="entry name" value="GLYCOSYLTRANSFERASE WBBK-RELATED"/>
    <property type="match status" value="1"/>
</dbReference>
<dbReference type="InterPro" id="IPR028098">
    <property type="entry name" value="Glyco_trans_4-like_N"/>
</dbReference>
<keyword evidence="1" id="KW-0808">Transferase</keyword>
<evidence type="ECO:0000313" key="4">
    <source>
        <dbReference type="EMBL" id="MDV2482606.1"/>
    </source>
</evidence>
<organism evidence="4 5">
    <name type="scientific">Methanoculleus caldifontis</name>
    <dbReference type="NCBI Taxonomy" id="2651577"/>
    <lineage>
        <taxon>Archaea</taxon>
        <taxon>Methanobacteriati</taxon>
        <taxon>Methanobacteriota</taxon>
        <taxon>Stenosarchaea group</taxon>
        <taxon>Methanomicrobia</taxon>
        <taxon>Methanomicrobiales</taxon>
        <taxon>Methanomicrobiaceae</taxon>
        <taxon>Methanoculleus</taxon>
    </lineage>
</organism>
<feature type="domain" description="Glycosyl transferase family 1" evidence="2">
    <location>
        <begin position="187"/>
        <end position="313"/>
    </location>
</feature>
<dbReference type="RefSeq" id="WP_317065713.1">
    <property type="nucleotide sequence ID" value="NZ_WBKO01000002.1"/>
</dbReference>
<feature type="domain" description="Glycosyltransferase subfamily 4-like N-terminal" evidence="3">
    <location>
        <begin position="12"/>
        <end position="162"/>
    </location>
</feature>
<comment type="caution">
    <text evidence="4">The sequence shown here is derived from an EMBL/GenBank/DDBJ whole genome shotgun (WGS) entry which is preliminary data.</text>
</comment>
<protein>
    <submittedName>
        <fullName evidence="4">Glycosyltransferase family 4 protein</fullName>
    </submittedName>
</protein>
<evidence type="ECO:0000313" key="5">
    <source>
        <dbReference type="Proteomes" id="UP001281203"/>
    </source>
</evidence>
<proteinExistence type="predicted"/>
<dbReference type="Pfam" id="PF13439">
    <property type="entry name" value="Glyco_transf_4"/>
    <property type="match status" value="1"/>
</dbReference>
<dbReference type="Proteomes" id="UP001281203">
    <property type="component" value="Unassembled WGS sequence"/>
</dbReference>
<dbReference type="CDD" id="cd03801">
    <property type="entry name" value="GT4_PimA-like"/>
    <property type="match status" value="1"/>
</dbReference>
<accession>A0ABU3X3I6</accession>
<dbReference type="Pfam" id="PF00534">
    <property type="entry name" value="Glycos_transf_1"/>
    <property type="match status" value="1"/>
</dbReference>
<sequence>MEQHETERQKKVFLVSPSPSTFTERDLKTLRQEYLVRETVISDYQGKNGLKRSLLISFEILRGVLWADLTYSWFAHNHSYLAVRLANLLGKRTLVVIGGYEVAKEPEIGYGALLDPKLAKRVNYIIGNADHILAVSEFNRREILNLSERRHVAVVYNGIDCAQFTPGETKEDLVITVCQISKNNITLKGLDTFLNAARSLPDLRFAVVGRVLDGSIEDLRRSAPQNVTFVPSPSQEELLRWYRRAKVYCQLSYRESFGVALAEAMSCECVPVVTERGALPEVVGGTGFVVPYGDVQATSTAIMEALHSDGGRAARARVQAKFSLEERREKICRVIEENPA</sequence>
<dbReference type="SUPFAM" id="SSF53756">
    <property type="entry name" value="UDP-Glycosyltransferase/glycogen phosphorylase"/>
    <property type="match status" value="1"/>
</dbReference>
<evidence type="ECO:0000256" key="1">
    <source>
        <dbReference type="ARBA" id="ARBA00022679"/>
    </source>
</evidence>
<gene>
    <name evidence="4" type="ORF">F8E02_11450</name>
</gene>
<dbReference type="InterPro" id="IPR001296">
    <property type="entry name" value="Glyco_trans_1"/>
</dbReference>
<keyword evidence="5" id="KW-1185">Reference proteome</keyword>
<dbReference type="PANTHER" id="PTHR46401">
    <property type="entry name" value="GLYCOSYLTRANSFERASE WBBK-RELATED"/>
    <property type="match status" value="1"/>
</dbReference>
<dbReference type="Gene3D" id="3.40.50.2000">
    <property type="entry name" value="Glycogen Phosphorylase B"/>
    <property type="match status" value="2"/>
</dbReference>